<name>A0A2R5F1B0_9BACL</name>
<dbReference type="GO" id="GO:0004252">
    <property type="term" value="F:serine-type endopeptidase activity"/>
    <property type="evidence" value="ECO:0007669"/>
    <property type="project" value="InterPro"/>
</dbReference>
<evidence type="ECO:0000313" key="3">
    <source>
        <dbReference type="Proteomes" id="UP000245202"/>
    </source>
</evidence>
<dbReference type="Gene3D" id="1.10.10.10">
    <property type="entry name" value="Winged helix-like DNA-binding domain superfamily/Winged helix DNA-binding domain"/>
    <property type="match status" value="1"/>
</dbReference>
<dbReference type="EMBL" id="BDQX01000231">
    <property type="protein sequence ID" value="GBG09494.1"/>
    <property type="molecule type" value="Genomic_DNA"/>
</dbReference>
<evidence type="ECO:0000259" key="1">
    <source>
        <dbReference type="Pfam" id="PF01726"/>
    </source>
</evidence>
<accession>A0A2R5F1B0</accession>
<dbReference type="InterPro" id="IPR036390">
    <property type="entry name" value="WH_DNA-bd_sf"/>
</dbReference>
<dbReference type="AlphaFoldDB" id="A0A2R5F1B0"/>
<dbReference type="InterPro" id="IPR050077">
    <property type="entry name" value="LexA_repressor"/>
</dbReference>
<protein>
    <submittedName>
        <fullName evidence="2">Putative transcriptional regulator</fullName>
    </submittedName>
</protein>
<dbReference type="RefSeq" id="WP_108994222.1">
    <property type="nucleotide sequence ID" value="NZ_BDQX01000231.1"/>
</dbReference>
<dbReference type="InterPro" id="IPR036388">
    <property type="entry name" value="WH-like_DNA-bd_sf"/>
</dbReference>
<dbReference type="GO" id="GO:0006508">
    <property type="term" value="P:proteolysis"/>
    <property type="evidence" value="ECO:0007669"/>
    <property type="project" value="InterPro"/>
</dbReference>
<dbReference type="Pfam" id="PF01726">
    <property type="entry name" value="LexA_DNA_bind"/>
    <property type="match status" value="1"/>
</dbReference>
<organism evidence="2 3">
    <name type="scientific">Paenibacillus agaridevorans</name>
    <dbReference type="NCBI Taxonomy" id="171404"/>
    <lineage>
        <taxon>Bacteria</taxon>
        <taxon>Bacillati</taxon>
        <taxon>Bacillota</taxon>
        <taxon>Bacilli</taxon>
        <taxon>Bacillales</taxon>
        <taxon>Paenibacillaceae</taxon>
        <taxon>Paenibacillus</taxon>
    </lineage>
</organism>
<feature type="domain" description="LexA repressor DNA-binding" evidence="1">
    <location>
        <begin position="1"/>
        <end position="65"/>
    </location>
</feature>
<sequence length="144" mass="16051">MKELTEKQAAALECIKTFIQERSYSPTTRELAKELGYQSTSTVHSLLDKLAEKGYISKEASGPRTIRILKDLISVEKAQEENERLRNALTKAEVAISAMASFNGLELMVHNWHLNGDGEPLDNFLAENGMDNELLETVRSALGK</sequence>
<reference evidence="2 3" key="1">
    <citation type="submission" date="2017-08" db="EMBL/GenBank/DDBJ databases">
        <title>Substantial Increase in Enzyme Production by Combined Drug-Resistance Mutations in Paenibacillus agaridevorans.</title>
        <authorList>
            <person name="Tanaka Y."/>
            <person name="Funane K."/>
            <person name="Hosaka T."/>
            <person name="Shiwa Y."/>
            <person name="Fujita N."/>
            <person name="Miyazaki T."/>
            <person name="Yoshikawa H."/>
            <person name="Murakami K."/>
            <person name="Kasahara K."/>
            <person name="Inaoka T."/>
            <person name="Hiraga Y."/>
            <person name="Ochi K."/>
        </authorList>
    </citation>
    <scope>NUCLEOTIDE SEQUENCE [LARGE SCALE GENOMIC DNA]</scope>
    <source>
        <strain evidence="2 3">T-3040</strain>
    </source>
</reference>
<evidence type="ECO:0000313" key="2">
    <source>
        <dbReference type="EMBL" id="GBG09494.1"/>
    </source>
</evidence>
<dbReference type="InterPro" id="IPR006199">
    <property type="entry name" value="LexA_DNA-bd_dom"/>
</dbReference>
<dbReference type="PANTHER" id="PTHR33516">
    <property type="entry name" value="LEXA REPRESSOR"/>
    <property type="match status" value="1"/>
</dbReference>
<proteinExistence type="predicted"/>
<keyword evidence="3" id="KW-1185">Reference proteome</keyword>
<comment type="caution">
    <text evidence="2">The sequence shown here is derived from an EMBL/GenBank/DDBJ whole genome shotgun (WGS) entry which is preliminary data.</text>
</comment>
<dbReference type="Proteomes" id="UP000245202">
    <property type="component" value="Unassembled WGS sequence"/>
</dbReference>
<gene>
    <name evidence="2" type="ORF">PAT3040_04141</name>
</gene>
<dbReference type="SUPFAM" id="SSF46785">
    <property type="entry name" value="Winged helix' DNA-binding domain"/>
    <property type="match status" value="1"/>
</dbReference>
<dbReference type="PANTHER" id="PTHR33516:SF2">
    <property type="entry name" value="LEXA REPRESSOR-RELATED"/>
    <property type="match status" value="1"/>
</dbReference>